<dbReference type="OrthoDB" id="5428863at2759"/>
<gene>
    <name evidence="2" type="ORF">CC84DRAFT_1074117</name>
</gene>
<dbReference type="Pfam" id="PF06985">
    <property type="entry name" value="HET"/>
    <property type="match status" value="1"/>
</dbReference>
<name>A0A177CZ52_9PLEO</name>
<dbReference type="AlphaFoldDB" id="A0A177CZ52"/>
<feature type="non-terminal residue" evidence="2">
    <location>
        <position position="1"/>
    </location>
</feature>
<dbReference type="Proteomes" id="UP000077069">
    <property type="component" value="Unassembled WGS sequence"/>
</dbReference>
<reference evidence="2 3" key="1">
    <citation type="submission" date="2016-05" db="EMBL/GenBank/DDBJ databases">
        <title>Comparative analysis of secretome profiles of manganese(II)-oxidizing ascomycete fungi.</title>
        <authorList>
            <consortium name="DOE Joint Genome Institute"/>
            <person name="Zeiner C.A."/>
            <person name="Purvine S.O."/>
            <person name="Zink E.M."/>
            <person name="Wu S."/>
            <person name="Pasa-Tolic L."/>
            <person name="Chaput D.L."/>
            <person name="Haridas S."/>
            <person name="Grigoriev I.V."/>
            <person name="Santelli C.M."/>
            <person name="Hansel C.M."/>
        </authorList>
    </citation>
    <scope>NUCLEOTIDE SEQUENCE [LARGE SCALE GENOMIC DNA]</scope>
    <source>
        <strain evidence="2 3">AP3s5-JAC2a</strain>
    </source>
</reference>
<protein>
    <submittedName>
        <fullName evidence="2">HET-domain-containing protein</fullName>
    </submittedName>
</protein>
<keyword evidence="3" id="KW-1185">Reference proteome</keyword>
<dbReference type="GeneID" id="28757180"/>
<sequence>RFAALSYVWGTPAAKSVDDLSLRLPTPAPMLIEDAIKCTQSLRLRYLWIDRYCIDQTATKTKHLLIQNMDKIYQGATVTIVNAANEGADHGLPGISCLARTPQDFLYIKGRKLIRVPASRDAIRNSKWSMRGWTYQEGLLSRRRLVFTNQQIYFQCLEMHTCESITTLFSSRPRPVWVDNPLSDDLQAFPWGVATQPGDITERISTYVQRELSYESDSLNAFMGILNQFWKSDEPLYHLWGLPFHTKTPKTVPLETQLSNALLWTPTHDNDNNLLRKRQSFPSWSWVAWENLTGIYEDDVNLGLHGGNNVSVCILGLHSNPIKVDDYVRDMELHRNVHQFSPRLTLTGWLTQVWFSL</sequence>
<dbReference type="InterPro" id="IPR010730">
    <property type="entry name" value="HET"/>
</dbReference>
<organism evidence="2 3">
    <name type="scientific">Paraphaeosphaeria sporulosa</name>
    <dbReference type="NCBI Taxonomy" id="1460663"/>
    <lineage>
        <taxon>Eukaryota</taxon>
        <taxon>Fungi</taxon>
        <taxon>Dikarya</taxon>
        <taxon>Ascomycota</taxon>
        <taxon>Pezizomycotina</taxon>
        <taxon>Dothideomycetes</taxon>
        <taxon>Pleosporomycetidae</taxon>
        <taxon>Pleosporales</taxon>
        <taxon>Massarineae</taxon>
        <taxon>Didymosphaeriaceae</taxon>
        <taxon>Paraphaeosphaeria</taxon>
    </lineage>
</organism>
<accession>A0A177CZ52</accession>
<dbReference type="PANTHER" id="PTHR33112">
    <property type="entry name" value="DOMAIN PROTEIN, PUTATIVE-RELATED"/>
    <property type="match status" value="1"/>
</dbReference>
<dbReference type="RefSeq" id="XP_018043148.1">
    <property type="nucleotide sequence ID" value="XM_018173694.1"/>
</dbReference>
<dbReference type="STRING" id="1460663.A0A177CZ52"/>
<feature type="non-terminal residue" evidence="2">
    <location>
        <position position="357"/>
    </location>
</feature>
<evidence type="ECO:0000259" key="1">
    <source>
        <dbReference type="Pfam" id="PF06985"/>
    </source>
</evidence>
<dbReference type="PANTHER" id="PTHR33112:SF1">
    <property type="entry name" value="HETEROKARYON INCOMPATIBILITY DOMAIN-CONTAINING PROTEIN"/>
    <property type="match status" value="1"/>
</dbReference>
<proteinExistence type="predicted"/>
<dbReference type="InParanoid" id="A0A177CZ52"/>
<evidence type="ECO:0000313" key="2">
    <source>
        <dbReference type="EMBL" id="OAG12783.1"/>
    </source>
</evidence>
<evidence type="ECO:0000313" key="3">
    <source>
        <dbReference type="Proteomes" id="UP000077069"/>
    </source>
</evidence>
<dbReference type="EMBL" id="KV441548">
    <property type="protein sequence ID" value="OAG12783.1"/>
    <property type="molecule type" value="Genomic_DNA"/>
</dbReference>
<feature type="domain" description="Heterokaryon incompatibility" evidence="1">
    <location>
        <begin position="2"/>
        <end position="137"/>
    </location>
</feature>